<evidence type="ECO:0000313" key="1">
    <source>
        <dbReference type="EMBL" id="QJS09070.1"/>
    </source>
</evidence>
<proteinExistence type="predicted"/>
<dbReference type="EMBL" id="CP053189">
    <property type="protein sequence ID" value="QJS09070.1"/>
    <property type="molecule type" value="Genomic_DNA"/>
</dbReference>
<evidence type="ECO:0000313" key="2">
    <source>
        <dbReference type="Proteomes" id="UP000502641"/>
    </source>
</evidence>
<organism evidence="1 2">
    <name type="scientific">Streptomyces argyrophylli</name>
    <dbReference type="NCBI Taxonomy" id="2726118"/>
    <lineage>
        <taxon>Bacteria</taxon>
        <taxon>Bacillati</taxon>
        <taxon>Actinomycetota</taxon>
        <taxon>Actinomycetes</taxon>
        <taxon>Kitasatosporales</taxon>
        <taxon>Streptomycetaceae</taxon>
        <taxon>Streptomyces</taxon>
    </lineage>
</organism>
<gene>
    <name evidence="1" type="ORF">HKX69_05665</name>
</gene>
<accession>A0A6M4PJF3</accession>
<dbReference type="AlphaFoldDB" id="A0A6M4PJF3"/>
<protein>
    <submittedName>
        <fullName evidence="1">Uncharacterized protein</fullName>
    </submittedName>
</protein>
<dbReference type="KEGG" id="sarg:HKX69_05665"/>
<reference evidence="1 2" key="1">
    <citation type="submission" date="2020-05" db="EMBL/GenBank/DDBJ databases">
        <authorList>
            <person name="Li K."/>
        </authorList>
    </citation>
    <scope>NUCLEOTIDE SEQUENCE [LARGE SCALE GENOMIC DNA]</scope>
    <source>
        <strain evidence="2">jing01</strain>
    </source>
</reference>
<keyword evidence="2" id="KW-1185">Reference proteome</keyword>
<dbReference type="Proteomes" id="UP000502641">
    <property type="component" value="Chromosome"/>
</dbReference>
<sequence length="87" mass="9328">MNENNPEAESIISSLESEMAVANLEKRGLYAVGIAILAGDILRSALAAGVPYSLAREMATDFWKAEMLADTVAALIREAELGDEDED</sequence>
<name>A0A6M4PJF3_9ACTN</name>
<dbReference type="RefSeq" id="WP_171151198.1">
    <property type="nucleotide sequence ID" value="NZ_CP053189.1"/>
</dbReference>